<feature type="compositionally biased region" description="Basic and acidic residues" evidence="1">
    <location>
        <begin position="137"/>
        <end position="167"/>
    </location>
</feature>
<feature type="compositionally biased region" description="Polar residues" evidence="1">
    <location>
        <begin position="28"/>
        <end position="38"/>
    </location>
</feature>
<protein>
    <submittedName>
        <fullName evidence="2">AT20004p</fullName>
    </submittedName>
</protein>
<organism evidence="2">
    <name type="scientific">Drosophila melanogaster</name>
    <name type="common">Fruit fly</name>
    <dbReference type="NCBI Taxonomy" id="7227"/>
    <lineage>
        <taxon>Eukaryota</taxon>
        <taxon>Metazoa</taxon>
        <taxon>Ecdysozoa</taxon>
        <taxon>Arthropoda</taxon>
        <taxon>Hexapoda</taxon>
        <taxon>Insecta</taxon>
        <taxon>Pterygota</taxon>
        <taxon>Neoptera</taxon>
        <taxon>Endopterygota</taxon>
        <taxon>Diptera</taxon>
        <taxon>Brachycera</taxon>
        <taxon>Muscomorpha</taxon>
        <taxon>Ephydroidea</taxon>
        <taxon>Drosophilidae</taxon>
        <taxon>Drosophila</taxon>
        <taxon>Sophophora</taxon>
    </lineage>
</organism>
<feature type="region of interest" description="Disordered" evidence="1">
    <location>
        <begin position="137"/>
        <end position="176"/>
    </location>
</feature>
<gene>
    <name evidence="2" type="primary">CG32459</name>
</gene>
<evidence type="ECO:0000313" key="2">
    <source>
        <dbReference type="EMBL" id="AAS15693.1"/>
    </source>
</evidence>
<dbReference type="EMBL" id="BT011557">
    <property type="protein sequence ID" value="AAS15693.1"/>
    <property type="molecule type" value="mRNA"/>
</dbReference>
<dbReference type="VEuPathDB" id="VectorBase:FBgn0052459"/>
<name>Q6NMU8_DROME</name>
<evidence type="ECO:0000256" key="1">
    <source>
        <dbReference type="SAM" id="MobiDB-lite"/>
    </source>
</evidence>
<sequence length="355" mass="40265">MELERELPTDDASVELDVSEPWGDVRSSDSQLTLKQSESQETIRPFGYELADPSELSSYDIHLGLLVEKGLIDINSLDKPSNEDLTDYPDYPGLLSRSADRSGIAEIVKEMRNEFMDKLTSKAKSFKEILIKKGLMEPKDENPAMQKNDSENKAKTKDDSQIPDRQNKAGKPLGEGDVRRNGELALLINEINQFTSGMEQDPDTADWARFRANLLKIHKYYVSVNEPEGKGQERPNSQIGAVSVLEPSDISGPKEDLSSRAQYLRKNLRGLECKMLTLDHSVDIFSDKFHRSLVTKEHVEREMVSIALVRDKIGRRLNQMEVEFRRAKEDLFDRGRNPKNQSYIAYSKNNPDCGA</sequence>
<dbReference type="ExpressionAtlas" id="Q6NMU8">
    <property type="expression patterns" value="baseline and differential"/>
</dbReference>
<dbReference type="AlphaFoldDB" id="Q6NMU8"/>
<accession>Q6NMU8</accession>
<proteinExistence type="evidence at transcript level"/>
<feature type="region of interest" description="Disordered" evidence="1">
    <location>
        <begin position="1"/>
        <end position="38"/>
    </location>
</feature>
<dbReference type="HOGENOM" id="CLU_053403_0_0_1"/>
<reference evidence="2" key="1">
    <citation type="submission" date="2004-02" db="EMBL/GenBank/DDBJ databases">
        <authorList>
            <person name="Stapleton M."/>
            <person name="Carlson J."/>
            <person name="Chavez C."/>
            <person name="Frise E."/>
            <person name="George R."/>
            <person name="Pacleb J."/>
            <person name="Park S."/>
            <person name="Wan K."/>
            <person name="Yu C."/>
            <person name="Rubin G.M."/>
            <person name="Celniker S."/>
        </authorList>
    </citation>
    <scope>NUCLEOTIDE SEQUENCE</scope>
</reference>
<dbReference type="OrthoDB" id="7844404at2759"/>